<dbReference type="SUPFAM" id="SSF88946">
    <property type="entry name" value="Sigma2 domain of RNA polymerase sigma factors"/>
    <property type="match status" value="1"/>
</dbReference>
<comment type="similarity">
    <text evidence="1">Belongs to the sigma-70 factor family. ECF subfamily.</text>
</comment>
<evidence type="ECO:0000259" key="6">
    <source>
        <dbReference type="Pfam" id="PF08281"/>
    </source>
</evidence>
<dbReference type="GO" id="GO:0016987">
    <property type="term" value="F:sigma factor activity"/>
    <property type="evidence" value="ECO:0007669"/>
    <property type="project" value="UniProtKB-KW"/>
</dbReference>
<dbReference type="PANTHER" id="PTHR43133:SF66">
    <property type="entry name" value="ECF RNA POLYMERASE SIGMA FACTOR SIGK"/>
    <property type="match status" value="1"/>
</dbReference>
<dbReference type="GO" id="GO:0003677">
    <property type="term" value="F:DNA binding"/>
    <property type="evidence" value="ECO:0007669"/>
    <property type="project" value="InterPro"/>
</dbReference>
<comment type="caution">
    <text evidence="7">The sequence shown here is derived from an EMBL/GenBank/DDBJ whole genome shotgun (WGS) entry which is preliminary data.</text>
</comment>
<proteinExistence type="inferred from homology"/>
<evidence type="ECO:0000256" key="4">
    <source>
        <dbReference type="ARBA" id="ARBA00023163"/>
    </source>
</evidence>
<dbReference type="InterPro" id="IPR013325">
    <property type="entry name" value="RNA_pol_sigma_r2"/>
</dbReference>
<dbReference type="Proteomes" id="UP000585905">
    <property type="component" value="Unassembled WGS sequence"/>
</dbReference>
<dbReference type="Pfam" id="PF08281">
    <property type="entry name" value="Sigma70_r4_2"/>
    <property type="match status" value="1"/>
</dbReference>
<dbReference type="NCBIfam" id="NF007228">
    <property type="entry name" value="PRK09646.1"/>
    <property type="match status" value="1"/>
</dbReference>
<dbReference type="InterPro" id="IPR036388">
    <property type="entry name" value="WH-like_DNA-bd_sf"/>
</dbReference>
<accession>A0A839EAD8</accession>
<evidence type="ECO:0000256" key="1">
    <source>
        <dbReference type="ARBA" id="ARBA00010641"/>
    </source>
</evidence>
<name>A0A839EAD8_9MICO</name>
<dbReference type="GO" id="GO:0006352">
    <property type="term" value="P:DNA-templated transcription initiation"/>
    <property type="evidence" value="ECO:0007669"/>
    <property type="project" value="InterPro"/>
</dbReference>
<dbReference type="Gene3D" id="1.10.1740.10">
    <property type="match status" value="1"/>
</dbReference>
<dbReference type="Pfam" id="PF04542">
    <property type="entry name" value="Sigma70_r2"/>
    <property type="match status" value="1"/>
</dbReference>
<dbReference type="InterPro" id="IPR013249">
    <property type="entry name" value="RNA_pol_sigma70_r4_t2"/>
</dbReference>
<keyword evidence="2" id="KW-0805">Transcription regulation</keyword>
<evidence type="ECO:0000259" key="5">
    <source>
        <dbReference type="Pfam" id="PF04542"/>
    </source>
</evidence>
<protein>
    <submittedName>
        <fullName evidence="7">RNA polymerase sigma-70 factor (ECF subfamily)</fullName>
    </submittedName>
</protein>
<feature type="domain" description="RNA polymerase sigma factor 70 region 4 type 2" evidence="6">
    <location>
        <begin position="135"/>
        <end position="186"/>
    </location>
</feature>
<dbReference type="CDD" id="cd06171">
    <property type="entry name" value="Sigma70_r4"/>
    <property type="match status" value="1"/>
</dbReference>
<dbReference type="SUPFAM" id="SSF88659">
    <property type="entry name" value="Sigma3 and sigma4 domains of RNA polymerase sigma factors"/>
    <property type="match status" value="1"/>
</dbReference>
<evidence type="ECO:0000313" key="8">
    <source>
        <dbReference type="Proteomes" id="UP000585905"/>
    </source>
</evidence>
<dbReference type="InterPro" id="IPR007627">
    <property type="entry name" value="RNA_pol_sigma70_r2"/>
</dbReference>
<keyword evidence="8" id="KW-1185">Reference proteome</keyword>
<gene>
    <name evidence="7" type="ORF">FHX53_001805</name>
</gene>
<evidence type="ECO:0000313" key="7">
    <source>
        <dbReference type="EMBL" id="MBA8848206.1"/>
    </source>
</evidence>
<dbReference type="InterPro" id="IPR014284">
    <property type="entry name" value="RNA_pol_sigma-70_dom"/>
</dbReference>
<reference evidence="7 8" key="1">
    <citation type="submission" date="2020-07" db="EMBL/GenBank/DDBJ databases">
        <title>Sequencing the genomes of 1000 actinobacteria strains.</title>
        <authorList>
            <person name="Klenk H.-P."/>
        </authorList>
    </citation>
    <scope>NUCLEOTIDE SEQUENCE [LARGE SCALE GENOMIC DNA]</scope>
    <source>
        <strain evidence="7 8">DSM 19663</strain>
    </source>
</reference>
<organism evidence="7 8">
    <name type="scientific">Microcella alkalica</name>
    <dbReference type="NCBI Taxonomy" id="355930"/>
    <lineage>
        <taxon>Bacteria</taxon>
        <taxon>Bacillati</taxon>
        <taxon>Actinomycetota</taxon>
        <taxon>Actinomycetes</taxon>
        <taxon>Micrococcales</taxon>
        <taxon>Microbacteriaceae</taxon>
        <taxon>Microcella</taxon>
    </lineage>
</organism>
<dbReference type="InterPro" id="IPR039425">
    <property type="entry name" value="RNA_pol_sigma-70-like"/>
</dbReference>
<feature type="domain" description="RNA polymerase sigma-70 region 2" evidence="5">
    <location>
        <begin position="37"/>
        <end position="103"/>
    </location>
</feature>
<sequence length="195" mass="22151">MSTQSASERDPLADLDVTNTLLQRVATGDQRAFSDLYDLTASRMLGLVRHVLKDHSQSEEVVQEVMLEIWQTASRFDPNKGKAVTWMLTMAHRRAIDRVRSAQSSRDRDTKVGIRDLDREFDSVSESVEIRVEHDRVEKALSRLTDLQRQAVELAYYGGYSHSEVAEMLSVPIGTVKTRLRDGMIRLREEMGVAS</sequence>
<evidence type="ECO:0000256" key="3">
    <source>
        <dbReference type="ARBA" id="ARBA00023082"/>
    </source>
</evidence>
<dbReference type="PANTHER" id="PTHR43133">
    <property type="entry name" value="RNA POLYMERASE ECF-TYPE SIGMA FACTO"/>
    <property type="match status" value="1"/>
</dbReference>
<dbReference type="Gene3D" id="1.10.10.10">
    <property type="entry name" value="Winged helix-like DNA-binding domain superfamily/Winged helix DNA-binding domain"/>
    <property type="match status" value="1"/>
</dbReference>
<dbReference type="EMBL" id="JACGWX010000004">
    <property type="protein sequence ID" value="MBA8848206.1"/>
    <property type="molecule type" value="Genomic_DNA"/>
</dbReference>
<keyword evidence="4" id="KW-0804">Transcription</keyword>
<dbReference type="NCBIfam" id="TIGR02937">
    <property type="entry name" value="sigma70-ECF"/>
    <property type="match status" value="1"/>
</dbReference>
<evidence type="ECO:0000256" key="2">
    <source>
        <dbReference type="ARBA" id="ARBA00023015"/>
    </source>
</evidence>
<dbReference type="AlphaFoldDB" id="A0A839EAD8"/>
<keyword evidence="3" id="KW-0731">Sigma factor</keyword>
<dbReference type="InterPro" id="IPR013324">
    <property type="entry name" value="RNA_pol_sigma_r3/r4-like"/>
</dbReference>